<dbReference type="RefSeq" id="WP_044405403.1">
    <property type="nucleotide sequence ID" value="NZ_AP022213.1"/>
</dbReference>
<dbReference type="Pfam" id="PF09932">
    <property type="entry name" value="DUF2164"/>
    <property type="match status" value="1"/>
</dbReference>
<reference evidence="3 8" key="4">
    <citation type="submission" date="2023-10" db="EMBL/GenBank/DDBJ databases">
        <title>Pseudomonas otitidis isolated from a paediatric patient with cystic fibrosis in Chile.</title>
        <authorList>
            <person name="Amsteins-Romero L."/>
            <person name="Opazo-Capurro A."/>
            <person name="Matus-Kohler M."/>
            <person name="Gonzalez-Rocha G."/>
        </authorList>
    </citation>
    <scope>NUCLEOTIDE SEQUENCE [LARGE SCALE GENOMIC DNA]</scope>
    <source>
        <strain evidence="3 8">P-714</strain>
    </source>
</reference>
<reference evidence="2 6" key="3">
    <citation type="journal article" date="2020" name="Microbiol. Resour. Announc.">
        <title>Complete genome sequence of Pseudomonas otitidis strain MrB4, isolated from Lake Biwa in Japan.</title>
        <authorList>
            <person name="Miyazaki K."/>
            <person name="Hase E."/>
            <person name="Maruya T."/>
        </authorList>
    </citation>
    <scope>NUCLEOTIDE SEQUENCE [LARGE SCALE GENOMIC DNA]</scope>
    <source>
        <strain evidence="2 6">MrB4</strain>
    </source>
</reference>
<reference evidence="4 5" key="2">
    <citation type="submission" date="2019-12" db="EMBL/GenBank/DDBJ databases">
        <title>Draft genome sequence of Pseudomonas otitidis recovered from a chicken carcass.</title>
        <authorList>
            <person name="Vieira T.R."/>
            <person name="Oliviera E.F.C."/>
            <person name="Silva N.M.V."/>
            <person name="Sambrano G.E."/>
            <person name="Cibulski S.P."/>
            <person name="Cardoso M.R.I."/>
        </authorList>
    </citation>
    <scope>NUCLEOTIDE SEQUENCE [LARGE SCALE GENOMIC DNA]</scope>
    <source>
        <strain evidence="4 5">25_K</strain>
    </source>
</reference>
<organism evidence="4 5">
    <name type="scientific">Metapseudomonas otitidis</name>
    <dbReference type="NCBI Taxonomy" id="319939"/>
    <lineage>
        <taxon>Bacteria</taxon>
        <taxon>Pseudomonadati</taxon>
        <taxon>Pseudomonadota</taxon>
        <taxon>Gammaproteobacteria</taxon>
        <taxon>Pseudomonadales</taxon>
        <taxon>Pseudomonadaceae</taxon>
        <taxon>Metapseudomonas</taxon>
    </lineage>
</organism>
<dbReference type="EMBL" id="WTFN01000011">
    <property type="protein sequence ID" value="MWK55659.1"/>
    <property type="molecule type" value="Genomic_DNA"/>
</dbReference>
<accession>A0A1I0UVX0</accession>
<dbReference type="AlphaFoldDB" id="A0A1I0UVX0"/>
<evidence type="ECO:0000313" key="8">
    <source>
        <dbReference type="Proteomes" id="UP001273935"/>
    </source>
</evidence>
<evidence type="ECO:0000313" key="2">
    <source>
        <dbReference type="EMBL" id="BCA31315.1"/>
    </source>
</evidence>
<keyword evidence="8" id="KW-1185">Reference proteome</keyword>
<dbReference type="EMBL" id="AP022213">
    <property type="protein sequence ID" value="BBT19286.1"/>
    <property type="molecule type" value="Genomic_DNA"/>
</dbReference>
<dbReference type="GeneID" id="57400518"/>
<dbReference type="Proteomes" id="UP000501237">
    <property type="component" value="Chromosome"/>
</dbReference>
<evidence type="ECO:0000313" key="6">
    <source>
        <dbReference type="Proteomes" id="UP000501237"/>
    </source>
</evidence>
<evidence type="ECO:0000313" key="1">
    <source>
        <dbReference type="EMBL" id="BBT19286.1"/>
    </source>
</evidence>
<name>A0A1I0UVX0_9GAMM</name>
<dbReference type="InterPro" id="IPR018680">
    <property type="entry name" value="DUF2164"/>
</dbReference>
<dbReference type="GO" id="GO:0016853">
    <property type="term" value="F:isomerase activity"/>
    <property type="evidence" value="ECO:0007669"/>
    <property type="project" value="UniProtKB-KW"/>
</dbReference>
<dbReference type="KEGG" id="poj:PtoMrB4_52920"/>
<reference evidence="1 7" key="1">
    <citation type="submission" date="2019-12" db="EMBL/GenBank/DDBJ databases">
        <title>complete genome sequences of Pseudomonas otitidis str. WP8-S17-CRE-03 isolated from wastewater treatment plant effluent.</title>
        <authorList>
            <person name="Sekizuka T."/>
            <person name="Itokawa K."/>
            <person name="Yatsu K."/>
            <person name="Inamine Y."/>
            <person name="Kuroda M."/>
        </authorList>
    </citation>
    <scope>NUCLEOTIDE SEQUENCE [LARGE SCALE GENOMIC DNA]</scope>
    <source>
        <strain evidence="1 7">WP8-S17-CRE-03</strain>
    </source>
</reference>
<dbReference type="EMBL" id="AP022642">
    <property type="protein sequence ID" value="BCA31315.1"/>
    <property type="molecule type" value="Genomic_DNA"/>
</dbReference>
<keyword evidence="1" id="KW-0413">Isomerase</keyword>
<dbReference type="EMBL" id="JAWJUL010000047">
    <property type="protein sequence ID" value="MDV3440488.1"/>
    <property type="molecule type" value="Genomic_DNA"/>
</dbReference>
<protein>
    <submittedName>
        <fullName evidence="1">1-(5-phosphoribosyl)-5-((5-phosphoribosylamino) methylideneamino)imidazole-4-carboxamide isomerase</fullName>
    </submittedName>
    <submittedName>
        <fullName evidence="3">DUF2164 domain-containing protein</fullName>
    </submittedName>
    <submittedName>
        <fullName evidence="4">DUF2164 family protein</fullName>
    </submittedName>
</protein>
<dbReference type="Proteomes" id="UP000515591">
    <property type="component" value="Chromosome"/>
</dbReference>
<dbReference type="STRING" id="319939.SAMN05216263_12825"/>
<dbReference type="Proteomes" id="UP001273935">
    <property type="component" value="Unassembled WGS sequence"/>
</dbReference>
<proteinExistence type="predicted"/>
<evidence type="ECO:0000313" key="7">
    <source>
        <dbReference type="Proteomes" id="UP000515591"/>
    </source>
</evidence>
<evidence type="ECO:0000313" key="5">
    <source>
        <dbReference type="Proteomes" id="UP000461288"/>
    </source>
</evidence>
<gene>
    <name evidence="4" type="ORF">GO594_06710</name>
    <name evidence="2" type="ORF">PtoMrB4_52920</name>
    <name evidence="3" type="ORF">R0G64_13720</name>
    <name evidence="1" type="ORF">WP8S17C03_53350</name>
</gene>
<evidence type="ECO:0000313" key="3">
    <source>
        <dbReference type="EMBL" id="MDV3440488.1"/>
    </source>
</evidence>
<dbReference type="Proteomes" id="UP000461288">
    <property type="component" value="Unassembled WGS sequence"/>
</dbReference>
<evidence type="ECO:0000313" key="4">
    <source>
        <dbReference type="EMBL" id="MWK55659.1"/>
    </source>
</evidence>
<sequence length="85" mass="9753">MSRGKKAPSLQLDATQTQDAVLAIKRFMADRFELELGSFEAEEVLDFFAREFAPHFYNKAISDVQAHLKDRFDSIESDLWALEKA</sequence>